<dbReference type="OrthoDB" id="124658at2759"/>
<evidence type="ECO:0000313" key="6">
    <source>
        <dbReference type="EMBL" id="RAW23566.1"/>
    </source>
</evidence>
<name>A0A329RIR7_9STRA</name>
<dbReference type="EMBL" id="RCMI01000971">
    <property type="protein sequence ID" value="KAG2893173.1"/>
    <property type="molecule type" value="Genomic_DNA"/>
</dbReference>
<dbReference type="EMBL" id="RCMK01000104">
    <property type="protein sequence ID" value="KAG2948763.1"/>
    <property type="molecule type" value="Genomic_DNA"/>
</dbReference>
<evidence type="ECO:0000313" key="3">
    <source>
        <dbReference type="EMBL" id="KAG2948763.1"/>
    </source>
</evidence>
<evidence type="ECO:0000313" key="1">
    <source>
        <dbReference type="EMBL" id="KAG2862784.1"/>
    </source>
</evidence>
<dbReference type="Proteomes" id="UP000735874">
    <property type="component" value="Unassembled WGS sequence"/>
</dbReference>
<accession>A0A329RIR7</accession>
<reference evidence="5" key="2">
    <citation type="submission" date="2018-05" db="EMBL/GenBank/DDBJ databases">
        <title>Effector identification in a new, highly contiguous assembly of the strawberry crown rot pathogen Phytophthora cactorum.</title>
        <authorList>
            <person name="Armitage A.D."/>
            <person name="Nellist C.F."/>
            <person name="Bates H."/>
            <person name="Vickerstaff R.J."/>
            <person name="Harrison R.J."/>
        </authorList>
    </citation>
    <scope>NUCLEOTIDE SEQUENCE</scope>
    <source>
        <strain evidence="1">15-7</strain>
        <strain evidence="2">4032</strain>
        <strain evidence="3">4040</strain>
        <strain evidence="4">P415</strain>
        <strain evidence="5">P421</strain>
    </source>
</reference>
<evidence type="ECO:0000313" key="5">
    <source>
        <dbReference type="EMBL" id="KAG3210627.1"/>
    </source>
</evidence>
<gene>
    <name evidence="6" type="ORF">PC110_g20000</name>
    <name evidence="1" type="ORF">PC113_g6004</name>
    <name evidence="2" type="ORF">PC115_g18562</name>
    <name evidence="3" type="ORF">PC117_g5769</name>
    <name evidence="4" type="ORF">PC118_g3785</name>
    <name evidence="5" type="ORF">PC129_g18373</name>
</gene>
<dbReference type="EMBL" id="RCMV01001067">
    <property type="protein sequence ID" value="KAG3210627.1"/>
    <property type="molecule type" value="Genomic_DNA"/>
</dbReference>
<organism evidence="6 7">
    <name type="scientific">Phytophthora cactorum</name>
    <dbReference type="NCBI Taxonomy" id="29920"/>
    <lineage>
        <taxon>Eukaryota</taxon>
        <taxon>Sar</taxon>
        <taxon>Stramenopiles</taxon>
        <taxon>Oomycota</taxon>
        <taxon>Peronosporomycetes</taxon>
        <taxon>Peronosporales</taxon>
        <taxon>Peronosporaceae</taxon>
        <taxon>Phytophthora</taxon>
    </lineage>
</organism>
<protein>
    <submittedName>
        <fullName evidence="6">Uncharacterized protein</fullName>
    </submittedName>
</protein>
<evidence type="ECO:0000313" key="4">
    <source>
        <dbReference type="EMBL" id="KAG2993867.1"/>
    </source>
</evidence>
<evidence type="ECO:0000313" key="7">
    <source>
        <dbReference type="Proteomes" id="UP000251314"/>
    </source>
</evidence>
<dbReference type="Proteomes" id="UP000697107">
    <property type="component" value="Unassembled WGS sequence"/>
</dbReference>
<dbReference type="AlphaFoldDB" id="A0A329RIR7"/>
<dbReference type="VEuPathDB" id="FungiDB:PC110_g20000"/>
<comment type="caution">
    <text evidence="6">The sequence shown here is derived from an EMBL/GenBank/DDBJ whole genome shotgun (WGS) entry which is preliminary data.</text>
</comment>
<proteinExistence type="predicted"/>
<dbReference type="Proteomes" id="UP000736787">
    <property type="component" value="Unassembled WGS sequence"/>
</dbReference>
<dbReference type="Proteomes" id="UP000760860">
    <property type="component" value="Unassembled WGS sequence"/>
</dbReference>
<keyword evidence="7" id="KW-1185">Reference proteome</keyword>
<dbReference type="Proteomes" id="UP000251314">
    <property type="component" value="Unassembled WGS sequence"/>
</dbReference>
<dbReference type="EMBL" id="RCMG01000119">
    <property type="protein sequence ID" value="KAG2862784.1"/>
    <property type="molecule type" value="Genomic_DNA"/>
</dbReference>
<dbReference type="EMBL" id="MJFZ01001033">
    <property type="protein sequence ID" value="RAW23566.1"/>
    <property type="molecule type" value="Genomic_DNA"/>
</dbReference>
<dbReference type="Proteomes" id="UP000774804">
    <property type="component" value="Unassembled WGS sequence"/>
</dbReference>
<evidence type="ECO:0000313" key="2">
    <source>
        <dbReference type="EMBL" id="KAG2893173.1"/>
    </source>
</evidence>
<reference evidence="6 7" key="1">
    <citation type="submission" date="2018-01" db="EMBL/GenBank/DDBJ databases">
        <title>Draft genome of the strawberry crown rot pathogen Phytophthora cactorum.</title>
        <authorList>
            <person name="Armitage A.D."/>
            <person name="Lysoe E."/>
            <person name="Nellist C.F."/>
            <person name="Harrison R.J."/>
            <person name="Brurberg M.B."/>
        </authorList>
    </citation>
    <scope>NUCLEOTIDE SEQUENCE [LARGE SCALE GENOMIC DNA]</scope>
    <source>
        <strain evidence="6 7">10300</strain>
    </source>
</reference>
<dbReference type="STRING" id="29920.A0A329RIR7"/>
<sequence>MSIDSCIVEGCTSEFLLGVDFMRKHEANMENELQCHEAGRTVVIHFRTFDKVNGAKVAAVRMATKTRVGRGTVMLVEITVAAEDGDKGVFIPSRQLGSVMLVDTVTQVRNDRVWIPAINAGGDRVKLPSTKELGTWIPLDANAEVLEMNGALKTNKLMEWLDQLGDGDEPLPNEDKVHVGTDVRDSRALGIRLLRAYRRLVTNTDDCAPSTALDVEHHIDTGNAAPIMPKRRRQAQSEDALVTITWIRC</sequence>
<dbReference type="EMBL" id="RCML01000067">
    <property type="protein sequence ID" value="KAG2993867.1"/>
    <property type="molecule type" value="Genomic_DNA"/>
</dbReference>